<gene>
    <name evidence="1" type="ORF">PPTG_18937</name>
</gene>
<evidence type="ECO:0000313" key="1">
    <source>
        <dbReference type="EMBL" id="ETM99190.1"/>
    </source>
</evidence>
<reference evidence="2" key="1">
    <citation type="submission" date="2011-12" db="EMBL/GenBank/DDBJ databases">
        <authorList>
            <consortium name="The Broad Institute Genome Sequencing Platform"/>
            <person name="Russ C."/>
            <person name="Tyler B."/>
            <person name="Panabieres F."/>
            <person name="Shan W."/>
            <person name="Tripathy S."/>
            <person name="Grunwald N."/>
            <person name="Machado M."/>
            <person name="Young S.K."/>
            <person name="Zeng Q."/>
            <person name="Gargeya S."/>
            <person name="Fitzgerald M."/>
            <person name="Haas B."/>
            <person name="Abouelleil A."/>
            <person name="Alvarado L."/>
            <person name="Arachchi H.M."/>
            <person name="Berlin A."/>
            <person name="Chapman S.B."/>
            <person name="Gearin G."/>
            <person name="Goldberg J."/>
            <person name="Griggs A."/>
            <person name="Gujja S."/>
            <person name="Hansen M."/>
            <person name="Heiman D."/>
            <person name="Howarth C."/>
            <person name="Larimer J."/>
            <person name="Lui A."/>
            <person name="MacDonald P.J.P."/>
            <person name="McCowen C."/>
            <person name="Montmayeur A."/>
            <person name="Murphy C."/>
            <person name="Neiman D."/>
            <person name="Pearson M."/>
            <person name="Priest M."/>
            <person name="Roberts A."/>
            <person name="Saif S."/>
            <person name="Shea T."/>
            <person name="Sisk P."/>
            <person name="Stolte C."/>
            <person name="Sykes S."/>
            <person name="Wortman J."/>
            <person name="Nusbaum C."/>
            <person name="Birren B."/>
        </authorList>
    </citation>
    <scope>NUCLEOTIDE SEQUENCE [LARGE SCALE GENOMIC DNA]</scope>
    <source>
        <strain evidence="2">INRA-310</strain>
    </source>
</reference>
<dbReference type="GeneID" id="20187763"/>
<proteinExistence type="predicted"/>
<dbReference type="RefSeq" id="XP_008915508.1">
    <property type="nucleotide sequence ID" value="XM_008917260.1"/>
</dbReference>
<dbReference type="AlphaFoldDB" id="W2PEV6"/>
<dbReference type="Proteomes" id="UP000018817">
    <property type="component" value="Unassembled WGS sequence"/>
</dbReference>
<accession>W2PEV6</accession>
<dbReference type="EMBL" id="KI669657">
    <property type="protein sequence ID" value="ETM99190.1"/>
    <property type="molecule type" value="Genomic_DNA"/>
</dbReference>
<name>W2PEV6_PHYN3</name>
<organism evidence="1 2">
    <name type="scientific">Phytophthora nicotianae (strain INRA-310)</name>
    <name type="common">Phytophthora parasitica</name>
    <dbReference type="NCBI Taxonomy" id="761204"/>
    <lineage>
        <taxon>Eukaryota</taxon>
        <taxon>Sar</taxon>
        <taxon>Stramenopiles</taxon>
        <taxon>Oomycota</taxon>
        <taxon>Peronosporomycetes</taxon>
        <taxon>Peronosporales</taxon>
        <taxon>Peronosporaceae</taxon>
        <taxon>Phytophthora</taxon>
    </lineage>
</organism>
<protein>
    <submittedName>
        <fullName evidence="1">Uncharacterized protein</fullName>
    </submittedName>
</protein>
<sequence>MSVVTELVENFELGVLLQILHEYFVDIVAVKYTNDSFTNANWNLLARFGNGIENASIIENFKLDPDGL</sequence>
<dbReference type="VEuPathDB" id="FungiDB:PPTG_18937"/>
<reference evidence="1 2" key="2">
    <citation type="submission" date="2013-11" db="EMBL/GenBank/DDBJ databases">
        <title>The Genome Sequence of Phytophthora parasitica INRA-310.</title>
        <authorList>
            <consortium name="The Broad Institute Genomics Platform"/>
            <person name="Russ C."/>
            <person name="Tyler B."/>
            <person name="Panabieres F."/>
            <person name="Shan W."/>
            <person name="Tripathy S."/>
            <person name="Grunwald N."/>
            <person name="Machado M."/>
            <person name="Johnson C.S."/>
            <person name="Arredondo F."/>
            <person name="Hong C."/>
            <person name="Coffey M."/>
            <person name="Young S.K."/>
            <person name="Zeng Q."/>
            <person name="Gargeya S."/>
            <person name="Fitzgerald M."/>
            <person name="Abouelleil A."/>
            <person name="Alvarado L."/>
            <person name="Chapman S.B."/>
            <person name="Gainer-Dewar J."/>
            <person name="Goldberg J."/>
            <person name="Griggs A."/>
            <person name="Gujja S."/>
            <person name="Hansen M."/>
            <person name="Howarth C."/>
            <person name="Imamovic A."/>
            <person name="Ireland A."/>
            <person name="Larimer J."/>
            <person name="McCowan C."/>
            <person name="Murphy C."/>
            <person name="Pearson M."/>
            <person name="Poon T.W."/>
            <person name="Priest M."/>
            <person name="Roberts A."/>
            <person name="Saif S."/>
            <person name="Shea T."/>
            <person name="Sykes S."/>
            <person name="Wortman J."/>
            <person name="Nusbaum C."/>
            <person name="Birren B."/>
        </authorList>
    </citation>
    <scope>NUCLEOTIDE SEQUENCE [LARGE SCALE GENOMIC DNA]</scope>
    <source>
        <strain evidence="1 2">INRA-310</strain>
    </source>
</reference>
<evidence type="ECO:0000313" key="2">
    <source>
        <dbReference type="Proteomes" id="UP000018817"/>
    </source>
</evidence>